<dbReference type="CDD" id="cd09804">
    <property type="entry name" value="Dcp1"/>
    <property type="match status" value="1"/>
</dbReference>
<dbReference type="GO" id="GO:0031087">
    <property type="term" value="P:deadenylation-independent decapping of nuclear-transcribed mRNA"/>
    <property type="evidence" value="ECO:0007669"/>
    <property type="project" value="TreeGrafter"/>
</dbReference>
<dbReference type="SUPFAM" id="SSF50729">
    <property type="entry name" value="PH domain-like"/>
    <property type="match status" value="1"/>
</dbReference>
<name>A0A3B0NHX7_THEAN</name>
<dbReference type="Pfam" id="PF06058">
    <property type="entry name" value="DCP1"/>
    <property type="match status" value="1"/>
</dbReference>
<evidence type="ECO:0000256" key="5">
    <source>
        <dbReference type="SAM" id="MobiDB-lite"/>
    </source>
</evidence>
<feature type="region of interest" description="Disordered" evidence="5">
    <location>
        <begin position="258"/>
        <end position="296"/>
    </location>
</feature>
<dbReference type="GO" id="GO:0003729">
    <property type="term" value="F:mRNA binding"/>
    <property type="evidence" value="ECO:0007669"/>
    <property type="project" value="TreeGrafter"/>
</dbReference>
<comment type="subcellular location">
    <subcellularLocation>
        <location evidence="1">Cytoplasm</location>
    </subcellularLocation>
</comment>
<dbReference type="PANTHER" id="PTHR16290">
    <property type="entry name" value="TRANSCRIPTION FACTOR SMIF DECAPPING ENZYME DCP1"/>
    <property type="match status" value="1"/>
</dbReference>
<dbReference type="VEuPathDB" id="PiroplasmaDB:TA10140"/>
<evidence type="ECO:0000256" key="2">
    <source>
        <dbReference type="ARBA" id="ARBA00008778"/>
    </source>
</evidence>
<dbReference type="GO" id="GO:0006397">
    <property type="term" value="P:mRNA processing"/>
    <property type="evidence" value="ECO:0007669"/>
    <property type="project" value="UniProtKB-KW"/>
</dbReference>
<dbReference type="InterPro" id="IPR011993">
    <property type="entry name" value="PH-like_dom_sf"/>
</dbReference>
<feature type="compositionally biased region" description="Basic and acidic residues" evidence="5">
    <location>
        <begin position="269"/>
        <end position="284"/>
    </location>
</feature>
<keyword evidence="3" id="KW-0963">Cytoplasm</keyword>
<dbReference type="GO" id="GO:0008047">
    <property type="term" value="F:enzyme activator activity"/>
    <property type="evidence" value="ECO:0007669"/>
    <property type="project" value="InterPro"/>
</dbReference>
<sequence>MLGNNSDSTINDLDLNCSSIDEVKQLRGRLSLKLLMTLDPYIETILHQTPFVTGYHMTSQDKWSRMGIEGFLYVVTRTKNPKHSFILVNKKSENHLIEYLTPEFQMNSSGNFIFYRSLDITKNFLNNLQGLWFFDENECKTTYEKLGEITNRKSTLEFNFNSINSLCSELSDSNDFDTPTESKPDTSATSQIKSIGSFILNAINFNKSSSNYDSKTGTEPTGDTISITKNIFKINETSKNGEAEKKVEKLEAEGKNVHGKQLMSLLKPNKIEEKSPKLQPKSEPKSPVNKVASPENQTIKVTYQSLKKAVSEVVQSEEFISLIWKKLSQHNP</sequence>
<comment type="similarity">
    <text evidence="2">Belongs to the DCP1 family.</text>
</comment>
<evidence type="ECO:0000256" key="4">
    <source>
        <dbReference type="ARBA" id="ARBA00022664"/>
    </source>
</evidence>
<dbReference type="InterPro" id="IPR010334">
    <property type="entry name" value="Dcp1"/>
</dbReference>
<dbReference type="AlphaFoldDB" id="A0A3B0NHX7"/>
<dbReference type="GO" id="GO:0000932">
    <property type="term" value="C:P-body"/>
    <property type="evidence" value="ECO:0007669"/>
    <property type="project" value="TreeGrafter"/>
</dbReference>
<evidence type="ECO:0000313" key="7">
    <source>
        <dbReference type="EMBL" id="SVP95515.1"/>
    </source>
</evidence>
<protein>
    <submittedName>
        <fullName evidence="6">Dcp1-like decapping family, putative</fullName>
    </submittedName>
</protein>
<keyword evidence="4" id="KW-0507">mRNA processing</keyword>
<organism evidence="6">
    <name type="scientific">Theileria annulata</name>
    <dbReference type="NCBI Taxonomy" id="5874"/>
    <lineage>
        <taxon>Eukaryota</taxon>
        <taxon>Sar</taxon>
        <taxon>Alveolata</taxon>
        <taxon>Apicomplexa</taxon>
        <taxon>Aconoidasida</taxon>
        <taxon>Piroplasmida</taxon>
        <taxon>Theileriidae</taxon>
        <taxon>Theileria</taxon>
    </lineage>
</organism>
<gene>
    <name evidence="6" type="ORF">TAT_000367600</name>
    <name evidence="7" type="ORF">TAV_000367600</name>
</gene>
<evidence type="ECO:0000256" key="1">
    <source>
        <dbReference type="ARBA" id="ARBA00004496"/>
    </source>
</evidence>
<dbReference type="Gene3D" id="2.30.29.30">
    <property type="entry name" value="Pleckstrin-homology domain (PH domain)/Phosphotyrosine-binding domain (PTB)"/>
    <property type="match status" value="1"/>
</dbReference>
<proteinExistence type="inferred from homology"/>
<evidence type="ECO:0000313" key="6">
    <source>
        <dbReference type="EMBL" id="SVP94856.1"/>
    </source>
</evidence>
<reference evidence="6" key="1">
    <citation type="submission" date="2018-07" db="EMBL/GenBank/DDBJ databases">
        <authorList>
            <person name="Quirk P.G."/>
            <person name="Krulwich T.A."/>
        </authorList>
    </citation>
    <scope>NUCLEOTIDE SEQUENCE</scope>
    <source>
        <strain evidence="6">Anand</strain>
    </source>
</reference>
<accession>A0A3B0NHX7</accession>
<dbReference type="EMBL" id="UIVS01000004">
    <property type="protein sequence ID" value="SVP95515.1"/>
    <property type="molecule type" value="Genomic_DNA"/>
</dbReference>
<dbReference type="PANTHER" id="PTHR16290:SF0">
    <property type="entry name" value="DECAPPING PROTEIN 1, ISOFORM A"/>
    <property type="match status" value="1"/>
</dbReference>
<evidence type="ECO:0000256" key="3">
    <source>
        <dbReference type="ARBA" id="ARBA00022490"/>
    </source>
</evidence>
<dbReference type="EMBL" id="UIVT01000004">
    <property type="protein sequence ID" value="SVP94856.1"/>
    <property type="molecule type" value="Genomic_DNA"/>
</dbReference>
<dbReference type="GO" id="GO:0000290">
    <property type="term" value="P:deadenylation-dependent decapping of nuclear-transcribed mRNA"/>
    <property type="evidence" value="ECO:0007669"/>
    <property type="project" value="InterPro"/>
</dbReference>